<evidence type="ECO:0000259" key="4">
    <source>
        <dbReference type="PROSITE" id="PS50174"/>
    </source>
</evidence>
<dbReference type="Pfam" id="PF01585">
    <property type="entry name" value="G-patch"/>
    <property type="match status" value="1"/>
</dbReference>
<feature type="region of interest" description="Disordered" evidence="3">
    <location>
        <begin position="82"/>
        <end position="125"/>
    </location>
</feature>
<evidence type="ECO:0000313" key="6">
    <source>
        <dbReference type="Proteomes" id="UP000290289"/>
    </source>
</evidence>
<dbReference type="AlphaFoldDB" id="A0A498I4F3"/>
<comment type="caution">
    <text evidence="5">The sequence shown here is derived from an EMBL/GenBank/DDBJ whole genome shotgun (WGS) entry which is preliminary data.</text>
</comment>
<dbReference type="GO" id="GO:0003676">
    <property type="term" value="F:nucleic acid binding"/>
    <property type="evidence" value="ECO:0007669"/>
    <property type="project" value="InterPro"/>
</dbReference>
<proteinExistence type="predicted"/>
<evidence type="ECO:0000256" key="1">
    <source>
        <dbReference type="ARBA" id="ARBA00004123"/>
    </source>
</evidence>
<keyword evidence="6" id="KW-1185">Reference proteome</keyword>
<dbReference type="InterPro" id="IPR050656">
    <property type="entry name" value="PINX1"/>
</dbReference>
<dbReference type="InterPro" id="IPR000467">
    <property type="entry name" value="G_patch_dom"/>
</dbReference>
<dbReference type="EMBL" id="RDQH01000340">
    <property type="protein sequence ID" value="RXH77074.1"/>
    <property type="molecule type" value="Genomic_DNA"/>
</dbReference>
<evidence type="ECO:0000256" key="2">
    <source>
        <dbReference type="ARBA" id="ARBA00023242"/>
    </source>
</evidence>
<dbReference type="PANTHER" id="PTHR23149">
    <property type="entry name" value="G PATCH DOMAIN CONTAINING PROTEIN"/>
    <property type="match status" value="1"/>
</dbReference>
<reference evidence="5 6" key="1">
    <citation type="submission" date="2018-10" db="EMBL/GenBank/DDBJ databases">
        <title>A high-quality apple genome assembly.</title>
        <authorList>
            <person name="Hu J."/>
        </authorList>
    </citation>
    <scope>NUCLEOTIDE SEQUENCE [LARGE SCALE GENOMIC DNA]</scope>
    <source>
        <strain evidence="6">cv. HFTH1</strain>
        <tissue evidence="5">Young leaf</tissue>
    </source>
</reference>
<feature type="compositionally biased region" description="Basic and acidic residues" evidence="3">
    <location>
        <begin position="279"/>
        <end position="291"/>
    </location>
</feature>
<feature type="domain" description="G-patch" evidence="4">
    <location>
        <begin position="15"/>
        <end position="61"/>
    </location>
</feature>
<organism evidence="5 6">
    <name type="scientific">Malus domestica</name>
    <name type="common">Apple</name>
    <name type="synonym">Pyrus malus</name>
    <dbReference type="NCBI Taxonomy" id="3750"/>
    <lineage>
        <taxon>Eukaryota</taxon>
        <taxon>Viridiplantae</taxon>
        <taxon>Streptophyta</taxon>
        <taxon>Embryophyta</taxon>
        <taxon>Tracheophyta</taxon>
        <taxon>Spermatophyta</taxon>
        <taxon>Magnoliopsida</taxon>
        <taxon>eudicotyledons</taxon>
        <taxon>Gunneridae</taxon>
        <taxon>Pentapetalae</taxon>
        <taxon>rosids</taxon>
        <taxon>fabids</taxon>
        <taxon>Rosales</taxon>
        <taxon>Rosaceae</taxon>
        <taxon>Amygdaloideae</taxon>
        <taxon>Maleae</taxon>
        <taxon>Malus</taxon>
    </lineage>
</organism>
<feature type="region of interest" description="Disordered" evidence="3">
    <location>
        <begin position="263"/>
        <end position="291"/>
    </location>
</feature>
<gene>
    <name evidence="5" type="ORF">DVH24_019962</name>
</gene>
<dbReference type="Pfam" id="PF25879">
    <property type="entry name" value="WHD_LYAR"/>
    <property type="match status" value="1"/>
</dbReference>
<comment type="subcellular location">
    <subcellularLocation>
        <location evidence="1">Nucleus</location>
    </subcellularLocation>
</comment>
<dbReference type="SMART" id="SM00443">
    <property type="entry name" value="G_patch"/>
    <property type="match status" value="1"/>
</dbReference>
<protein>
    <recommendedName>
        <fullName evidence="4">G-patch domain-containing protein</fullName>
    </recommendedName>
</protein>
<evidence type="ECO:0000256" key="3">
    <source>
        <dbReference type="SAM" id="MobiDB-lite"/>
    </source>
</evidence>
<sequence length="440" mass="49155">MASPEAPLCYVGVARKSAAFRLMKQMGWEEGEGLGKDKQGIKGYVRVKNKQDTTGVGVEKPNQWAFDTTQFDSILKRLKVQAAQPSDEVAEPNATQEESDTELPSDVKEPVAKATRPQGRYKKRERGKLVNAYSSKDIEGILVRRAASPGINFDLDGEVGSDKASEIQVISPEGEVCKEIPLDWWGHKYGFIRGGLLGAEMKRRKLEISQNGNERKMFHEDDQVNLYNLVQDKSTTGKQGLGIKDRKKKVAGCYFEGKKTSFNDSDDEDSADLGSPVKQKGDESLKMESSNEPKLKLKKLCKQLLREASGESLKLKTLKALIDEHSSSVFSNFSSKRDALAYLRQKLEGSKTFVVEGKNDKRLTCKISDEIKLLAIWRSFGFNGTKACSGTSSRSSPRSPNHFTLQAKTRHKPIDLVSFFLRKNKLLFSSRKTGTRLPYL</sequence>
<keyword evidence="2" id="KW-0539">Nucleus</keyword>
<dbReference type="PANTHER" id="PTHR23149:SF9">
    <property type="entry name" value="G PATCH DOMAIN-CONTAINING PROTEIN 4"/>
    <property type="match status" value="1"/>
</dbReference>
<dbReference type="InterPro" id="IPR058719">
    <property type="entry name" value="WHD_LYAR"/>
</dbReference>
<dbReference type="STRING" id="3750.A0A498I4F3"/>
<dbReference type="GO" id="GO:0005730">
    <property type="term" value="C:nucleolus"/>
    <property type="evidence" value="ECO:0007669"/>
    <property type="project" value="TreeGrafter"/>
</dbReference>
<evidence type="ECO:0000313" key="5">
    <source>
        <dbReference type="EMBL" id="RXH77074.1"/>
    </source>
</evidence>
<accession>A0A498I4F3</accession>
<dbReference type="PROSITE" id="PS50174">
    <property type="entry name" value="G_PATCH"/>
    <property type="match status" value="1"/>
</dbReference>
<dbReference type="Proteomes" id="UP000290289">
    <property type="component" value="Chromosome 14"/>
</dbReference>
<name>A0A498I4F3_MALDO</name>